<proteinExistence type="predicted"/>
<name>A0ABD1Q2Y9_9LAMI</name>
<dbReference type="SUPFAM" id="SSF53098">
    <property type="entry name" value="Ribonuclease H-like"/>
    <property type="match status" value="1"/>
</dbReference>
<dbReference type="PANTHER" id="PTHR42648">
    <property type="entry name" value="TRANSPOSASE, PUTATIVE-RELATED"/>
    <property type="match status" value="1"/>
</dbReference>
<comment type="caution">
    <text evidence="2">The sequence shown here is derived from an EMBL/GenBank/DDBJ whole genome shotgun (WGS) entry which is preliminary data.</text>
</comment>
<organism evidence="2 3">
    <name type="scientific">Abeliophyllum distichum</name>
    <dbReference type="NCBI Taxonomy" id="126358"/>
    <lineage>
        <taxon>Eukaryota</taxon>
        <taxon>Viridiplantae</taxon>
        <taxon>Streptophyta</taxon>
        <taxon>Embryophyta</taxon>
        <taxon>Tracheophyta</taxon>
        <taxon>Spermatophyta</taxon>
        <taxon>Magnoliopsida</taxon>
        <taxon>eudicotyledons</taxon>
        <taxon>Gunneridae</taxon>
        <taxon>Pentapetalae</taxon>
        <taxon>asterids</taxon>
        <taxon>lamiids</taxon>
        <taxon>Lamiales</taxon>
        <taxon>Oleaceae</taxon>
        <taxon>Forsythieae</taxon>
        <taxon>Abeliophyllum</taxon>
    </lineage>
</organism>
<dbReference type="EMBL" id="JBFOLK010000012">
    <property type="protein sequence ID" value="KAL2470249.1"/>
    <property type="molecule type" value="Genomic_DNA"/>
</dbReference>
<reference evidence="3" key="1">
    <citation type="submission" date="2024-07" db="EMBL/GenBank/DDBJ databases">
        <title>Two chromosome-level genome assemblies of Korean endemic species Abeliophyllum distichum and Forsythia ovata (Oleaceae).</title>
        <authorList>
            <person name="Jang H."/>
        </authorList>
    </citation>
    <scope>NUCLEOTIDE SEQUENCE [LARGE SCALE GENOMIC DNA]</scope>
</reference>
<dbReference type="AlphaFoldDB" id="A0ABD1Q2Y9"/>
<protein>
    <recommendedName>
        <fullName evidence="1">Retroviral polymerase SH3-like domain-containing protein</fullName>
    </recommendedName>
</protein>
<dbReference type="Pfam" id="PF25597">
    <property type="entry name" value="SH3_retrovirus"/>
    <property type="match status" value="1"/>
</dbReference>
<dbReference type="PANTHER" id="PTHR42648:SF28">
    <property type="entry name" value="TRANSPOSON-ENCODED PROTEIN WITH RIBONUCLEASE H-LIKE AND RETROVIRUS ZINC FINGER-LIKE DOMAINS"/>
    <property type="match status" value="1"/>
</dbReference>
<gene>
    <name evidence="2" type="ORF">Adt_38385</name>
</gene>
<evidence type="ECO:0000313" key="3">
    <source>
        <dbReference type="Proteomes" id="UP001604336"/>
    </source>
</evidence>
<evidence type="ECO:0000313" key="2">
    <source>
        <dbReference type="EMBL" id="KAL2470249.1"/>
    </source>
</evidence>
<dbReference type="Proteomes" id="UP001604336">
    <property type="component" value="Unassembled WGS sequence"/>
</dbReference>
<feature type="domain" description="Retroviral polymerase SH3-like" evidence="1">
    <location>
        <begin position="93"/>
        <end position="150"/>
    </location>
</feature>
<dbReference type="InterPro" id="IPR057670">
    <property type="entry name" value="SH3_retrovirus"/>
</dbReference>
<keyword evidence="3" id="KW-1185">Reference proteome</keyword>
<accession>A0ABD1Q2Y9</accession>
<dbReference type="InterPro" id="IPR012337">
    <property type="entry name" value="RNaseH-like_sf"/>
</dbReference>
<sequence>MGRNLISAGELEKIGFVGVLGNGMLKMTKGALRAFKAVRRNGIYIVRAEVGEAVMTACYLNNLTPSAALNGDTPYEKWHGKCADYTMLKTFGCTAFSHQSEEKLEPRVRKCVFLGYPEGVKGYRLWDRSQSGVKIIISKDVKFNESEMSCLESEK</sequence>
<dbReference type="InterPro" id="IPR039537">
    <property type="entry name" value="Retrotran_Ty1/copia-like"/>
</dbReference>
<evidence type="ECO:0000259" key="1">
    <source>
        <dbReference type="Pfam" id="PF25597"/>
    </source>
</evidence>